<keyword evidence="3 6" id="KW-0812">Transmembrane</keyword>
<sequence length="626" mass="64812">MRAAVALGARLAWGSPGRRARSLAVLATSAVGTAVLLTVWAVAHGRMGGTAAFDDQEVGRLMAAVVGAVALPVFVLAATVGRLSAQLRDRRLANLRLLGLSAGQTRAVAAAEAGLVAAAGTAAGAVLTLVLWPLTGYAPPPPAWAVVAVGMPVVTTAVAVLPQGLDPRRAVERARRADARRPSPWRAAPLAAGLVVCLLVRRANDDFVITDVEVTVLLTGIGLVAVGIVAIVPVFVRLVADLLLRTFSGPTATLAARRLQAQPAAATRVIAALMVGLFLVIGARAVLVAFEETSQYVAAADHVENGQRAAVTVPGDRLDDAHRQVEAIDGVRETFAFPVLTGTVEIPGWGGEPFPITALVATCDELRAFAPAVPDCVDGRVSALVSQWVHDQDPPETAALQAVSDGVPVGEPVEVAVDGPQVIGSDRAHSGQPNWDLRPLWADLLVPPGTPGVEAALAGTDTTLVVLAEPGHDLYEQLETAGLAPSTHTDLEYYDFVGDLRAVVWTLAAVVLSIGLLTFAVAAVDRAVARRRELVSLRLVGTPPGVLRRAQWLEAALPTGLGCVAAIVSGLFAGSTYLQLGTDMGEAPWRQGVLLMGAAVVAAAIIAALTVVGTSSRLVADHIRQE</sequence>
<name>A0A4R4S2M0_9ACTN</name>
<feature type="transmembrane region" description="Helical" evidence="6">
    <location>
        <begin position="265"/>
        <end position="287"/>
    </location>
</feature>
<organism evidence="8 9">
    <name type="scientific">Jiangella ureilytica</name>
    <dbReference type="NCBI Taxonomy" id="2530374"/>
    <lineage>
        <taxon>Bacteria</taxon>
        <taxon>Bacillati</taxon>
        <taxon>Actinomycetota</taxon>
        <taxon>Actinomycetes</taxon>
        <taxon>Jiangellales</taxon>
        <taxon>Jiangellaceae</taxon>
        <taxon>Jiangella</taxon>
    </lineage>
</organism>
<feature type="domain" description="ABC3 transporter permease C-terminal" evidence="7">
    <location>
        <begin position="67"/>
        <end position="158"/>
    </location>
</feature>
<evidence type="ECO:0000313" key="9">
    <source>
        <dbReference type="Proteomes" id="UP000295621"/>
    </source>
</evidence>
<dbReference type="RefSeq" id="WP_131977666.1">
    <property type="nucleotide sequence ID" value="NZ_SMKL01000001.1"/>
</dbReference>
<dbReference type="OrthoDB" id="3395085at2"/>
<dbReference type="InterPro" id="IPR003838">
    <property type="entry name" value="ABC3_permease_C"/>
</dbReference>
<evidence type="ECO:0000256" key="4">
    <source>
        <dbReference type="ARBA" id="ARBA00022989"/>
    </source>
</evidence>
<evidence type="ECO:0000256" key="2">
    <source>
        <dbReference type="ARBA" id="ARBA00022475"/>
    </source>
</evidence>
<keyword evidence="5 6" id="KW-0472">Membrane</keyword>
<evidence type="ECO:0000313" key="8">
    <source>
        <dbReference type="EMBL" id="TDC57038.1"/>
    </source>
</evidence>
<reference evidence="8 9" key="1">
    <citation type="submission" date="2019-02" db="EMBL/GenBank/DDBJ databases">
        <title>Draft genome sequences of novel Actinobacteria.</title>
        <authorList>
            <person name="Sahin N."/>
            <person name="Ay H."/>
            <person name="Saygin H."/>
        </authorList>
    </citation>
    <scope>NUCLEOTIDE SEQUENCE [LARGE SCALE GENOMIC DNA]</scope>
    <source>
        <strain evidence="8 9">KC603</strain>
    </source>
</reference>
<gene>
    <name evidence="8" type="ORF">E1212_00860</name>
</gene>
<evidence type="ECO:0000256" key="6">
    <source>
        <dbReference type="SAM" id="Phobius"/>
    </source>
</evidence>
<keyword evidence="2" id="KW-1003">Cell membrane</keyword>
<proteinExistence type="predicted"/>
<feature type="transmembrane region" description="Helical" evidence="6">
    <location>
        <begin position="143"/>
        <end position="162"/>
    </location>
</feature>
<feature type="transmembrane region" description="Helical" evidence="6">
    <location>
        <begin position="593"/>
        <end position="614"/>
    </location>
</feature>
<evidence type="ECO:0000256" key="5">
    <source>
        <dbReference type="ARBA" id="ARBA00023136"/>
    </source>
</evidence>
<keyword evidence="4 6" id="KW-1133">Transmembrane helix</keyword>
<feature type="transmembrane region" description="Helical" evidence="6">
    <location>
        <begin position="221"/>
        <end position="244"/>
    </location>
</feature>
<dbReference type="AlphaFoldDB" id="A0A4R4S2M0"/>
<dbReference type="Proteomes" id="UP000295621">
    <property type="component" value="Unassembled WGS sequence"/>
</dbReference>
<feature type="transmembrane region" description="Helical" evidence="6">
    <location>
        <begin position="106"/>
        <end position="131"/>
    </location>
</feature>
<evidence type="ECO:0000256" key="1">
    <source>
        <dbReference type="ARBA" id="ARBA00004651"/>
    </source>
</evidence>
<dbReference type="GO" id="GO:0005886">
    <property type="term" value="C:plasma membrane"/>
    <property type="evidence" value="ECO:0007669"/>
    <property type="project" value="UniProtKB-SubCell"/>
</dbReference>
<feature type="domain" description="ABC3 transporter permease C-terminal" evidence="7">
    <location>
        <begin position="506"/>
        <end position="619"/>
    </location>
</feature>
<evidence type="ECO:0000256" key="3">
    <source>
        <dbReference type="ARBA" id="ARBA00022692"/>
    </source>
</evidence>
<dbReference type="EMBL" id="SMKL01000001">
    <property type="protein sequence ID" value="TDC57038.1"/>
    <property type="molecule type" value="Genomic_DNA"/>
</dbReference>
<evidence type="ECO:0000259" key="7">
    <source>
        <dbReference type="Pfam" id="PF02687"/>
    </source>
</evidence>
<protein>
    <submittedName>
        <fullName evidence="8">FtsX-like permease family protein</fullName>
    </submittedName>
</protein>
<comment type="subcellular location">
    <subcellularLocation>
        <location evidence="1">Cell membrane</location>
        <topology evidence="1">Multi-pass membrane protein</topology>
    </subcellularLocation>
</comment>
<feature type="transmembrane region" description="Helical" evidence="6">
    <location>
        <begin position="23"/>
        <end position="43"/>
    </location>
</feature>
<comment type="caution">
    <text evidence="8">The sequence shown here is derived from an EMBL/GenBank/DDBJ whole genome shotgun (WGS) entry which is preliminary data.</text>
</comment>
<feature type="transmembrane region" description="Helical" evidence="6">
    <location>
        <begin position="555"/>
        <end position="573"/>
    </location>
</feature>
<accession>A0A4R4S2M0</accession>
<feature type="transmembrane region" description="Helical" evidence="6">
    <location>
        <begin position="183"/>
        <end position="201"/>
    </location>
</feature>
<dbReference type="Pfam" id="PF02687">
    <property type="entry name" value="FtsX"/>
    <property type="match status" value="2"/>
</dbReference>
<keyword evidence="9" id="KW-1185">Reference proteome</keyword>
<feature type="transmembrane region" description="Helical" evidence="6">
    <location>
        <begin position="502"/>
        <end position="524"/>
    </location>
</feature>
<feature type="transmembrane region" description="Helical" evidence="6">
    <location>
        <begin position="63"/>
        <end position="85"/>
    </location>
</feature>